<dbReference type="Proteomes" id="UP001589733">
    <property type="component" value="Unassembled WGS sequence"/>
</dbReference>
<evidence type="ECO:0000259" key="9">
    <source>
        <dbReference type="PROSITE" id="PS51007"/>
    </source>
</evidence>
<evidence type="ECO:0000256" key="5">
    <source>
        <dbReference type="ARBA" id="ARBA00023004"/>
    </source>
</evidence>
<dbReference type="InterPro" id="IPR009056">
    <property type="entry name" value="Cyt_c-like_dom"/>
</dbReference>
<keyword evidence="8" id="KW-1133">Transmembrane helix</keyword>
<protein>
    <submittedName>
        <fullName evidence="10">C-type cytochrome</fullName>
    </submittedName>
</protein>
<evidence type="ECO:0000313" key="10">
    <source>
        <dbReference type="EMBL" id="MFB9993447.1"/>
    </source>
</evidence>
<dbReference type="EMBL" id="JBHLYR010000049">
    <property type="protein sequence ID" value="MFB9993447.1"/>
    <property type="molecule type" value="Genomic_DNA"/>
</dbReference>
<feature type="compositionally biased region" description="Low complexity" evidence="7">
    <location>
        <begin position="223"/>
        <end position="238"/>
    </location>
</feature>
<evidence type="ECO:0000256" key="6">
    <source>
        <dbReference type="PROSITE-ProRule" id="PRU00433"/>
    </source>
</evidence>
<dbReference type="Gene3D" id="1.10.760.10">
    <property type="entry name" value="Cytochrome c-like domain"/>
    <property type="match status" value="1"/>
</dbReference>
<gene>
    <name evidence="10" type="ORF">ACFFLM_15885</name>
</gene>
<feature type="compositionally biased region" description="Low complexity" evidence="7">
    <location>
        <begin position="121"/>
        <end position="138"/>
    </location>
</feature>
<evidence type="ECO:0000256" key="2">
    <source>
        <dbReference type="ARBA" id="ARBA00022617"/>
    </source>
</evidence>
<comment type="caution">
    <text evidence="10">The sequence shown here is derived from an EMBL/GenBank/DDBJ whole genome shotgun (WGS) entry which is preliminary data.</text>
</comment>
<keyword evidence="8" id="KW-0472">Membrane</keyword>
<feature type="transmembrane region" description="Helical" evidence="8">
    <location>
        <begin position="20"/>
        <end position="40"/>
    </location>
</feature>
<sequence>MSSLKRRRNNQNRWIAGDVLSWALGVTLGALLGVVLLIVLPRTLPKPGNAAAPNAGGTISAPAETPQSGNGTQSAAANAALGNDPNNANEAAQGNVPETGGTRDSDIQTTPQAGTSATNPASSNATDAARQAAANTDGGTVGDSSGNGGTTDNAANTGNAASGSGSTGSGTMDSGSMGTGSMGAGTTDTGATGTGTTGTTGAAATNESSGTNTGPTDANDNGAQSAAEQRAATAADTSNTQNPDDQTGINAGTTQGTDPDEAAARNNDETGDPSNGRAVFASNCAGCHGQNAGGNIGPALTTAEGPKSWTLGEFTLALRQGKTPDRVLNATMPRFSEVQLTDEQIADLQAYIKTLN</sequence>
<evidence type="ECO:0000256" key="3">
    <source>
        <dbReference type="ARBA" id="ARBA00022723"/>
    </source>
</evidence>
<feature type="compositionally biased region" description="Low complexity" evidence="7">
    <location>
        <begin position="150"/>
        <end position="176"/>
    </location>
</feature>
<dbReference type="InterPro" id="IPR051811">
    <property type="entry name" value="Cytochrome_c550/c551-like"/>
</dbReference>
<feature type="compositionally biased region" description="Polar residues" evidence="7">
    <location>
        <begin position="107"/>
        <end position="120"/>
    </location>
</feature>
<dbReference type="InterPro" id="IPR036909">
    <property type="entry name" value="Cyt_c-like_dom_sf"/>
</dbReference>
<keyword evidence="8" id="KW-0812">Transmembrane</keyword>
<feature type="domain" description="Cytochrome c" evidence="9">
    <location>
        <begin position="271"/>
        <end position="356"/>
    </location>
</feature>
<dbReference type="PANTHER" id="PTHR37823">
    <property type="entry name" value="CYTOCHROME C-553-LIKE"/>
    <property type="match status" value="1"/>
</dbReference>
<evidence type="ECO:0000256" key="4">
    <source>
        <dbReference type="ARBA" id="ARBA00022982"/>
    </source>
</evidence>
<feature type="compositionally biased region" description="Gly residues" evidence="7">
    <location>
        <begin position="139"/>
        <end position="149"/>
    </location>
</feature>
<proteinExistence type="predicted"/>
<evidence type="ECO:0000313" key="11">
    <source>
        <dbReference type="Proteomes" id="UP001589733"/>
    </source>
</evidence>
<evidence type="ECO:0000256" key="7">
    <source>
        <dbReference type="SAM" id="MobiDB-lite"/>
    </source>
</evidence>
<name>A0ABV6B112_9DEIO</name>
<dbReference type="PANTHER" id="PTHR37823:SF1">
    <property type="entry name" value="CYTOCHROME C-553-LIKE"/>
    <property type="match status" value="1"/>
</dbReference>
<keyword evidence="11" id="KW-1185">Reference proteome</keyword>
<feature type="compositionally biased region" description="Polar residues" evidence="7">
    <location>
        <begin position="212"/>
        <end position="222"/>
    </location>
</feature>
<evidence type="ECO:0000256" key="8">
    <source>
        <dbReference type="SAM" id="Phobius"/>
    </source>
</evidence>
<keyword evidence="3 6" id="KW-0479">Metal-binding</keyword>
<dbReference type="SUPFAM" id="SSF46626">
    <property type="entry name" value="Cytochrome c"/>
    <property type="match status" value="1"/>
</dbReference>
<feature type="region of interest" description="Disordered" evidence="7">
    <location>
        <begin position="50"/>
        <end position="275"/>
    </location>
</feature>
<organism evidence="10 11">
    <name type="scientific">Deinococcus oregonensis</name>
    <dbReference type="NCBI Taxonomy" id="1805970"/>
    <lineage>
        <taxon>Bacteria</taxon>
        <taxon>Thermotogati</taxon>
        <taxon>Deinococcota</taxon>
        <taxon>Deinococci</taxon>
        <taxon>Deinococcales</taxon>
        <taxon>Deinococcaceae</taxon>
        <taxon>Deinococcus</taxon>
    </lineage>
</organism>
<keyword evidence="4" id="KW-0249">Electron transport</keyword>
<feature type="compositionally biased region" description="Polar residues" evidence="7">
    <location>
        <begin position="65"/>
        <end position="76"/>
    </location>
</feature>
<dbReference type="RefSeq" id="WP_380012295.1">
    <property type="nucleotide sequence ID" value="NZ_JBHLYR010000049.1"/>
</dbReference>
<keyword evidence="1" id="KW-0813">Transport</keyword>
<feature type="compositionally biased region" description="Polar residues" evidence="7">
    <location>
        <begin position="239"/>
        <end position="257"/>
    </location>
</feature>
<accession>A0ABV6B112</accession>
<keyword evidence="5 6" id="KW-0408">Iron</keyword>
<dbReference type="Pfam" id="PF00034">
    <property type="entry name" value="Cytochrom_C"/>
    <property type="match status" value="1"/>
</dbReference>
<feature type="compositionally biased region" description="Low complexity" evidence="7">
    <location>
        <begin position="199"/>
        <end position="211"/>
    </location>
</feature>
<dbReference type="PROSITE" id="PS51007">
    <property type="entry name" value="CYTC"/>
    <property type="match status" value="1"/>
</dbReference>
<evidence type="ECO:0000256" key="1">
    <source>
        <dbReference type="ARBA" id="ARBA00022448"/>
    </source>
</evidence>
<keyword evidence="2 6" id="KW-0349">Heme</keyword>
<reference evidence="10 11" key="1">
    <citation type="submission" date="2024-09" db="EMBL/GenBank/DDBJ databases">
        <authorList>
            <person name="Sun Q."/>
            <person name="Mori K."/>
        </authorList>
    </citation>
    <scope>NUCLEOTIDE SEQUENCE [LARGE SCALE GENOMIC DNA]</scope>
    <source>
        <strain evidence="10 11">JCM 13503</strain>
    </source>
</reference>